<evidence type="ECO:0000259" key="2">
    <source>
        <dbReference type="PROSITE" id="PS51664"/>
    </source>
</evidence>
<feature type="region of interest" description="Disordered" evidence="1">
    <location>
        <begin position="1"/>
        <end position="21"/>
    </location>
</feature>
<evidence type="ECO:0000313" key="4">
    <source>
        <dbReference type="Proteomes" id="UP000190637"/>
    </source>
</evidence>
<proteinExistence type="predicted"/>
<protein>
    <submittedName>
        <fullName evidence="3">YcaO-like family protein</fullName>
    </submittedName>
</protein>
<dbReference type="Gene3D" id="3.30.1330.230">
    <property type="match status" value="1"/>
</dbReference>
<dbReference type="AlphaFoldDB" id="A0A1T4PKJ0"/>
<feature type="domain" description="YcaO" evidence="2">
    <location>
        <begin position="1"/>
        <end position="205"/>
    </location>
</feature>
<evidence type="ECO:0000313" key="3">
    <source>
        <dbReference type="EMBL" id="SJZ91398.1"/>
    </source>
</evidence>
<accession>A0A1T4PKJ0</accession>
<dbReference type="RefSeq" id="WP_159457239.1">
    <property type="nucleotide sequence ID" value="NZ_FUWS01000004.1"/>
</dbReference>
<gene>
    <name evidence="3" type="ORF">SAMN02745673_01837</name>
</gene>
<organism evidence="3 4">
    <name type="scientific">Marinactinospora thermotolerans DSM 45154</name>
    <dbReference type="NCBI Taxonomy" id="1122192"/>
    <lineage>
        <taxon>Bacteria</taxon>
        <taxon>Bacillati</taxon>
        <taxon>Actinomycetota</taxon>
        <taxon>Actinomycetes</taxon>
        <taxon>Streptosporangiales</taxon>
        <taxon>Nocardiopsidaceae</taxon>
        <taxon>Marinactinospora</taxon>
    </lineage>
</organism>
<dbReference type="InterPro" id="IPR003776">
    <property type="entry name" value="YcaO-like_dom"/>
</dbReference>
<dbReference type="EMBL" id="FUWS01000004">
    <property type="protein sequence ID" value="SJZ91398.1"/>
    <property type="molecule type" value="Genomic_DNA"/>
</dbReference>
<dbReference type="PROSITE" id="PS51664">
    <property type="entry name" value="YCAO"/>
    <property type="match status" value="1"/>
</dbReference>
<dbReference type="STRING" id="1122192.SAMN02745673_01837"/>
<name>A0A1T4PKJ0_9ACTN</name>
<dbReference type="Proteomes" id="UP000190637">
    <property type="component" value="Unassembled WGS sequence"/>
</dbReference>
<dbReference type="Pfam" id="PF02624">
    <property type="entry name" value="YcaO"/>
    <property type="match status" value="1"/>
</dbReference>
<keyword evidence="4" id="KW-1185">Reference proteome</keyword>
<feature type="compositionally biased region" description="Basic and acidic residues" evidence="1">
    <location>
        <begin position="8"/>
        <end position="17"/>
    </location>
</feature>
<reference evidence="3 4" key="1">
    <citation type="submission" date="2017-02" db="EMBL/GenBank/DDBJ databases">
        <authorList>
            <person name="Peterson S.W."/>
        </authorList>
    </citation>
    <scope>NUCLEOTIDE SEQUENCE [LARGE SCALE GENOMIC DNA]</scope>
    <source>
        <strain evidence="3 4">DSM 45154</strain>
    </source>
</reference>
<dbReference type="OrthoDB" id="109999at2"/>
<evidence type="ECO:0000256" key="1">
    <source>
        <dbReference type="SAM" id="MobiDB-lite"/>
    </source>
</evidence>
<sequence length="205" mass="21457">MPAPLRSHLGDTHDHTSAARYSANSGSAIGASRPEALVHALAEAMERGAYSLLLATVFLGPGGRVARVLRPESLPDDLARWHDLAQRKVRGPVHLLEMTTDLGDPRSARTPCPARASRCRARSIAVGPPGTGRALSELVQCAAVADHDGQEAITPDLRALRAYPVLLAAGRADFGPHLAAARPVDFHDTAAPATPVATCAGSRPP</sequence>